<sequence>MFVLQLVIILGLVVAAVVLLVLTLQRESTRDAKDRSLGVAQAFAQAPGVAQALRSPDPTAVLQARAEAAREGSGIDFVVVVDRDGIRRTHPNPELIGEDNDEDMSPLLAGRTIQSETTGSLGPQYRAFVPVRAADGAVVGAVSAGVTIENVDDRVAQEIPALLGAAAGAMALTVGGAALLSRRLLRQTHGLGPTEITRMYEHHDAVLHSVREGVVIVDGARRLLLANDEAHRLLDIPPDAQGRRTDELGLTAPVAELLASGRAATDEVIFAGGRLLAVNQRPLDRYKGPRGSVVTLRDSTELRVLAGRAEAATERLKVLYDASVRIGTSLDVTRTAEELAEVAVPQYADFVSVDLAEPVLHGDEPVGAEKELRRTAVRGIREDPPFYPLGSLIEFVRATPQAVGLNRGRAVLETDLADASGLWAQDAERVRQIVDYGVHSLITAPLYARGVVLGVANFWRSQRSEPFEDDDLALAEELVARAAVCIDNARRYTREHTTAVALQRSLLPRRLPEQNAVDIAYRYLPARQGMGGDWFDVIPLPGARVALVVGDVVGQGLSAAAAMGRLRTAVRTFSSLDLMPDELLARLDELAVGEETREADDAIVGATCLYAVYDPVARRCALARAGHPPPALTLPDGTVRYLEPPAGPPLGVGGMPFEATETEVPEGSRLVLYTDGLLEHRDRDIDVCLDTLAGTLRDADGTLEDTCGAVLDALLPEPQRDDIALLVARTHVLRADRMARWDVPRDPAAVGRVRNAVADQLTAWELDELGFVTELVLSELITNAIRYASGSIGVRLLHDRKLICEVSDGSSTSPRLRYAATTDEGGRGLFLVAQLADRWGTRYTAEGKVIWAEQTLPSRTA</sequence>
<dbReference type="SUPFAM" id="SSF55781">
    <property type="entry name" value="GAF domain-like"/>
    <property type="match status" value="1"/>
</dbReference>
<dbReference type="Proteomes" id="UP000594205">
    <property type="component" value="Chromosome"/>
</dbReference>
<dbReference type="SMART" id="SM00065">
    <property type="entry name" value="GAF"/>
    <property type="match status" value="1"/>
</dbReference>
<accession>A0A7M2T0B7</accession>
<dbReference type="FunFam" id="3.60.40.10:FF:000031">
    <property type="entry name" value="PAS sensor protein"/>
    <property type="match status" value="1"/>
</dbReference>
<feature type="transmembrane region" description="Helical" evidence="7">
    <location>
        <begin position="161"/>
        <end position="180"/>
    </location>
</feature>
<keyword evidence="4" id="KW-0378">Hydrolase</keyword>
<keyword evidence="6 7" id="KW-0472">Membrane</keyword>
<dbReference type="InterPro" id="IPR003594">
    <property type="entry name" value="HATPase_dom"/>
</dbReference>
<dbReference type="PANTHER" id="PTHR43156">
    <property type="entry name" value="STAGE II SPORULATION PROTEIN E-RELATED"/>
    <property type="match status" value="1"/>
</dbReference>
<protein>
    <submittedName>
        <fullName evidence="10">SpoIIE family protein phosphatase</fullName>
    </submittedName>
</protein>
<dbReference type="InterPro" id="IPR052016">
    <property type="entry name" value="Bact_Sigma-Reg"/>
</dbReference>
<evidence type="ECO:0000256" key="2">
    <source>
        <dbReference type="ARBA" id="ARBA00022475"/>
    </source>
</evidence>
<dbReference type="Pfam" id="PF01590">
    <property type="entry name" value="GAF"/>
    <property type="match status" value="1"/>
</dbReference>
<dbReference type="CDD" id="cd16936">
    <property type="entry name" value="HATPase_RsbW-like"/>
    <property type="match status" value="1"/>
</dbReference>
<comment type="subcellular location">
    <subcellularLocation>
        <location evidence="1">Cell membrane</location>
        <topology evidence="1">Multi-pass membrane protein</topology>
    </subcellularLocation>
</comment>
<evidence type="ECO:0000256" key="3">
    <source>
        <dbReference type="ARBA" id="ARBA00022692"/>
    </source>
</evidence>
<dbReference type="Gene3D" id="3.30.450.20">
    <property type="entry name" value="PAS domain"/>
    <property type="match status" value="2"/>
</dbReference>
<dbReference type="FunFam" id="3.30.450.40:FF:000035">
    <property type="entry name" value="PAS sensor protein"/>
    <property type="match status" value="1"/>
</dbReference>
<evidence type="ECO:0000256" key="1">
    <source>
        <dbReference type="ARBA" id="ARBA00004651"/>
    </source>
</evidence>
<keyword evidence="11" id="KW-1185">Reference proteome</keyword>
<dbReference type="SUPFAM" id="SSF81606">
    <property type="entry name" value="PP2C-like"/>
    <property type="match status" value="1"/>
</dbReference>
<dbReference type="InterPro" id="IPR029016">
    <property type="entry name" value="GAF-like_dom_sf"/>
</dbReference>
<dbReference type="GO" id="GO:0005886">
    <property type="term" value="C:plasma membrane"/>
    <property type="evidence" value="ECO:0007669"/>
    <property type="project" value="UniProtKB-SubCell"/>
</dbReference>
<evidence type="ECO:0000313" key="10">
    <source>
        <dbReference type="EMBL" id="QOV41263.1"/>
    </source>
</evidence>
<dbReference type="FunFam" id="3.30.565.10:FF:000028">
    <property type="entry name" value="PAS sensor protein"/>
    <property type="match status" value="1"/>
</dbReference>
<name>A0A7M2T0B7_9ACTN</name>
<evidence type="ECO:0000313" key="11">
    <source>
        <dbReference type="Proteomes" id="UP000594205"/>
    </source>
</evidence>
<dbReference type="Pfam" id="PF07228">
    <property type="entry name" value="SpoIIE"/>
    <property type="match status" value="1"/>
</dbReference>
<dbReference type="Gene3D" id="3.60.40.10">
    <property type="entry name" value="PPM-type phosphatase domain"/>
    <property type="match status" value="1"/>
</dbReference>
<dbReference type="InterPro" id="IPR033463">
    <property type="entry name" value="sCache_3"/>
</dbReference>
<organism evidence="10 11">
    <name type="scientific">Streptomyces ferrugineus</name>
    <dbReference type="NCBI Taxonomy" id="1413221"/>
    <lineage>
        <taxon>Bacteria</taxon>
        <taxon>Bacillati</taxon>
        <taxon>Actinomycetota</taxon>
        <taxon>Actinomycetes</taxon>
        <taxon>Kitasatosporales</taxon>
        <taxon>Streptomycetaceae</taxon>
        <taxon>Streptomyces</taxon>
    </lineage>
</organism>
<dbReference type="SUPFAM" id="SSF103190">
    <property type="entry name" value="Sensory domain-like"/>
    <property type="match status" value="1"/>
</dbReference>
<feature type="domain" description="GAF" evidence="8">
    <location>
        <begin position="327"/>
        <end position="496"/>
    </location>
</feature>
<evidence type="ECO:0000256" key="6">
    <source>
        <dbReference type="ARBA" id="ARBA00023136"/>
    </source>
</evidence>
<proteinExistence type="predicted"/>
<dbReference type="GO" id="GO:0016791">
    <property type="term" value="F:phosphatase activity"/>
    <property type="evidence" value="ECO:0007669"/>
    <property type="project" value="TreeGrafter"/>
</dbReference>
<keyword evidence="2" id="KW-1003">Cell membrane</keyword>
<dbReference type="KEGG" id="sfeu:IM697_23575"/>
<evidence type="ECO:0000256" key="4">
    <source>
        <dbReference type="ARBA" id="ARBA00022801"/>
    </source>
</evidence>
<dbReference type="InterPro" id="IPR001932">
    <property type="entry name" value="PPM-type_phosphatase-like_dom"/>
</dbReference>
<dbReference type="CDD" id="cd18774">
    <property type="entry name" value="PDC2_HK_sensor"/>
    <property type="match status" value="1"/>
</dbReference>
<evidence type="ECO:0000259" key="9">
    <source>
        <dbReference type="SMART" id="SM00331"/>
    </source>
</evidence>
<keyword evidence="5 7" id="KW-1133">Transmembrane helix</keyword>
<dbReference type="InterPro" id="IPR036457">
    <property type="entry name" value="PPM-type-like_dom_sf"/>
</dbReference>
<dbReference type="Pfam" id="PF13581">
    <property type="entry name" value="HATPase_c_2"/>
    <property type="match status" value="1"/>
</dbReference>
<feature type="domain" description="PPM-type phosphatase" evidence="9">
    <location>
        <begin position="514"/>
        <end position="730"/>
    </location>
</feature>
<dbReference type="SUPFAM" id="SSF55874">
    <property type="entry name" value="ATPase domain of HSP90 chaperone/DNA topoisomerase II/histidine kinase"/>
    <property type="match status" value="1"/>
</dbReference>
<dbReference type="InterPro" id="IPR029151">
    <property type="entry name" value="Sensor-like_sf"/>
</dbReference>
<dbReference type="PANTHER" id="PTHR43156:SF2">
    <property type="entry name" value="STAGE II SPORULATION PROTEIN E"/>
    <property type="match status" value="1"/>
</dbReference>
<feature type="transmembrane region" description="Helical" evidence="7">
    <location>
        <begin position="6"/>
        <end position="24"/>
    </location>
</feature>
<dbReference type="SMART" id="SM00331">
    <property type="entry name" value="PP2C_SIG"/>
    <property type="match status" value="1"/>
</dbReference>
<evidence type="ECO:0000256" key="5">
    <source>
        <dbReference type="ARBA" id="ARBA00022989"/>
    </source>
</evidence>
<keyword evidence="3 7" id="KW-0812">Transmembrane</keyword>
<gene>
    <name evidence="10" type="ORF">IM697_23575</name>
</gene>
<dbReference type="AlphaFoldDB" id="A0A7M2T0B7"/>
<evidence type="ECO:0000259" key="8">
    <source>
        <dbReference type="SMART" id="SM00065"/>
    </source>
</evidence>
<dbReference type="Pfam" id="PF17203">
    <property type="entry name" value="sCache_3_2"/>
    <property type="match status" value="1"/>
</dbReference>
<evidence type="ECO:0000256" key="7">
    <source>
        <dbReference type="SAM" id="Phobius"/>
    </source>
</evidence>
<dbReference type="Gene3D" id="3.30.565.10">
    <property type="entry name" value="Histidine kinase-like ATPase, C-terminal domain"/>
    <property type="match status" value="1"/>
</dbReference>
<dbReference type="InterPro" id="IPR003018">
    <property type="entry name" value="GAF"/>
</dbReference>
<dbReference type="EMBL" id="CP063373">
    <property type="protein sequence ID" value="QOV41263.1"/>
    <property type="molecule type" value="Genomic_DNA"/>
</dbReference>
<reference evidence="10 11" key="1">
    <citation type="submission" date="2020-10" db="EMBL/GenBank/DDBJ databases">
        <title>Streptomyces ferrugineus complate genome analysis.</title>
        <authorList>
            <person name="Anwar N."/>
        </authorList>
    </citation>
    <scope>NUCLEOTIDE SEQUENCE [LARGE SCALE GENOMIC DNA]</scope>
    <source>
        <strain evidence="10 11">CCTCC AA2014009</strain>
    </source>
</reference>
<dbReference type="InterPro" id="IPR036890">
    <property type="entry name" value="HATPase_C_sf"/>
</dbReference>
<dbReference type="Gene3D" id="3.30.450.40">
    <property type="match status" value="1"/>
</dbReference>